<accession>A0A7X6S1L8</accession>
<organism evidence="2 3">
    <name type="scientific">Streptococcus ovuberis</name>
    <dbReference type="NCBI Taxonomy" id="1936207"/>
    <lineage>
        <taxon>Bacteria</taxon>
        <taxon>Bacillati</taxon>
        <taxon>Bacillota</taxon>
        <taxon>Bacilli</taxon>
        <taxon>Lactobacillales</taxon>
        <taxon>Streptococcaceae</taxon>
        <taxon>Streptococcus</taxon>
    </lineage>
</organism>
<dbReference type="InterPro" id="IPR006938">
    <property type="entry name" value="DUF624"/>
</dbReference>
<dbReference type="AlphaFoldDB" id="A0A7X6S1L8"/>
<feature type="transmembrane region" description="Helical" evidence="1">
    <location>
        <begin position="34"/>
        <end position="57"/>
    </location>
</feature>
<feature type="transmembrane region" description="Helical" evidence="1">
    <location>
        <begin position="117"/>
        <end position="137"/>
    </location>
</feature>
<name>A0A7X6S1L8_9STRE</name>
<comment type="caution">
    <text evidence="2">The sequence shown here is derived from an EMBL/GenBank/DDBJ whole genome shotgun (WGS) entry which is preliminary data.</text>
</comment>
<protein>
    <submittedName>
        <fullName evidence="2">DUF624 domain-containing protein</fullName>
    </submittedName>
</protein>
<dbReference type="Proteomes" id="UP000522720">
    <property type="component" value="Unassembled WGS sequence"/>
</dbReference>
<evidence type="ECO:0000313" key="3">
    <source>
        <dbReference type="Proteomes" id="UP000522720"/>
    </source>
</evidence>
<keyword evidence="3" id="KW-1185">Reference proteome</keyword>
<evidence type="ECO:0000256" key="1">
    <source>
        <dbReference type="SAM" id="Phobius"/>
    </source>
</evidence>
<dbReference type="Pfam" id="PF04854">
    <property type="entry name" value="DUF624"/>
    <property type="match status" value="1"/>
</dbReference>
<keyword evidence="1" id="KW-1133">Transmembrane helix</keyword>
<keyword evidence="1" id="KW-0472">Membrane</keyword>
<dbReference type="EMBL" id="JAAXPR010000030">
    <property type="protein sequence ID" value="NKZ21304.1"/>
    <property type="molecule type" value="Genomic_DNA"/>
</dbReference>
<proteinExistence type="predicted"/>
<feature type="transmembrane region" description="Helical" evidence="1">
    <location>
        <begin position="184"/>
        <end position="205"/>
    </location>
</feature>
<reference evidence="2 3" key="1">
    <citation type="submission" date="2020-04" db="EMBL/GenBank/DDBJ databases">
        <title>MicrobeNet Type strains.</title>
        <authorList>
            <person name="Nicholson A.C."/>
        </authorList>
    </citation>
    <scope>NUCLEOTIDE SEQUENCE [LARGE SCALE GENOMIC DNA]</scope>
    <source>
        <strain evidence="2 3">CCUG 69612</strain>
    </source>
</reference>
<dbReference type="RefSeq" id="WP_168550032.1">
    <property type="nucleotide sequence ID" value="NZ_JAAXPR010000030.1"/>
</dbReference>
<gene>
    <name evidence="2" type="ORF">HF992_10845</name>
</gene>
<evidence type="ECO:0000313" key="2">
    <source>
        <dbReference type="EMBL" id="NKZ21304.1"/>
    </source>
</evidence>
<feature type="transmembrane region" description="Helical" evidence="1">
    <location>
        <begin position="158"/>
        <end position="178"/>
    </location>
</feature>
<keyword evidence="1" id="KW-0812">Transmembrane</keyword>
<sequence length="217" mass="24411">MRERGEQLIKTIFSVDNAFVRTCERMLDLLVLNLLFLLTCLPIVTIGIAKLSLYEVLGDLKTQKRLPVLASYRVAVVKNAQKGIRLGIIEVALTALCLMDFWIIGQVNPPGAKLFQMSFVAIFFLSTAIFLYAYPLATKTNLVGKELFKTAFILTGLNFPWTFLMIGSLAVACLLLFVSVWSLLLGLSFFLLLGMAVLGYGWVWVMETILQKYLQHF</sequence>